<keyword evidence="2" id="KW-0238">DNA-binding</keyword>
<dbReference type="InterPro" id="IPR011991">
    <property type="entry name" value="ArsR-like_HTH"/>
</dbReference>
<keyword evidence="3" id="KW-0804">Transcription</keyword>
<proteinExistence type="predicted"/>
<evidence type="ECO:0000256" key="2">
    <source>
        <dbReference type="ARBA" id="ARBA00023125"/>
    </source>
</evidence>
<dbReference type="InterPro" id="IPR036388">
    <property type="entry name" value="WH-like_DNA-bd_sf"/>
</dbReference>
<gene>
    <name evidence="5" type="ORF">NDR86_27915</name>
</gene>
<feature type="domain" description="HTH deoR-type" evidence="4">
    <location>
        <begin position="4"/>
        <end position="69"/>
    </location>
</feature>
<reference evidence="5" key="1">
    <citation type="submission" date="2022-06" db="EMBL/GenBank/DDBJ databases">
        <title>Novel species in genus nocardia.</title>
        <authorList>
            <person name="Li F."/>
        </authorList>
    </citation>
    <scope>NUCLEOTIDE SEQUENCE</scope>
    <source>
        <strain evidence="5">CDC141</strain>
    </source>
</reference>
<dbReference type="PROSITE" id="PS51000">
    <property type="entry name" value="HTH_DEOR_2"/>
    <property type="match status" value="1"/>
</dbReference>
<evidence type="ECO:0000256" key="3">
    <source>
        <dbReference type="ARBA" id="ARBA00023163"/>
    </source>
</evidence>
<dbReference type="InterPro" id="IPR036390">
    <property type="entry name" value="WH_DNA-bd_sf"/>
</dbReference>
<name>A0A9X2EBH6_9NOCA</name>
<dbReference type="Pfam" id="PF13280">
    <property type="entry name" value="WYL"/>
    <property type="match status" value="1"/>
</dbReference>
<dbReference type="InterPro" id="IPR001034">
    <property type="entry name" value="DeoR_HTH"/>
</dbReference>
<evidence type="ECO:0000259" key="4">
    <source>
        <dbReference type="PROSITE" id="PS51000"/>
    </source>
</evidence>
<dbReference type="CDD" id="cd00090">
    <property type="entry name" value="HTH_ARSR"/>
    <property type="match status" value="1"/>
</dbReference>
<keyword evidence="6" id="KW-1185">Reference proteome</keyword>
<protein>
    <submittedName>
        <fullName evidence="5">YafY family transcriptional regulator</fullName>
    </submittedName>
</protein>
<dbReference type="PANTHER" id="PTHR34580:SF3">
    <property type="entry name" value="PROTEIN PAFB"/>
    <property type="match status" value="1"/>
</dbReference>
<dbReference type="GO" id="GO:0003677">
    <property type="term" value="F:DNA binding"/>
    <property type="evidence" value="ECO:0007669"/>
    <property type="project" value="UniProtKB-KW"/>
</dbReference>
<dbReference type="SUPFAM" id="SSF46785">
    <property type="entry name" value="Winged helix' DNA-binding domain"/>
    <property type="match status" value="1"/>
</dbReference>
<dbReference type="InterPro" id="IPR028349">
    <property type="entry name" value="PafC-like"/>
</dbReference>
<dbReference type="PANTHER" id="PTHR34580">
    <property type="match status" value="1"/>
</dbReference>
<dbReference type="Proteomes" id="UP001139157">
    <property type="component" value="Unassembled WGS sequence"/>
</dbReference>
<dbReference type="AlphaFoldDB" id="A0A9X2EBH6"/>
<dbReference type="EMBL" id="JAMRXG010000014">
    <property type="protein sequence ID" value="MCM6777319.1"/>
    <property type="molecule type" value="Genomic_DNA"/>
</dbReference>
<dbReference type="InterPro" id="IPR013196">
    <property type="entry name" value="HTH_11"/>
</dbReference>
<dbReference type="PROSITE" id="PS52050">
    <property type="entry name" value="WYL"/>
    <property type="match status" value="1"/>
</dbReference>
<dbReference type="InterPro" id="IPR018356">
    <property type="entry name" value="Tscrpt_reg_HTH_DeoR_CS"/>
</dbReference>
<dbReference type="InterPro" id="IPR026881">
    <property type="entry name" value="WYL_dom"/>
</dbReference>
<dbReference type="PIRSF" id="PIRSF016838">
    <property type="entry name" value="PafC"/>
    <property type="match status" value="1"/>
</dbReference>
<comment type="caution">
    <text evidence="5">The sequence shown here is derived from an EMBL/GenBank/DDBJ whole genome shotgun (WGS) entry which is preliminary data.</text>
</comment>
<dbReference type="GO" id="GO:0003700">
    <property type="term" value="F:DNA-binding transcription factor activity"/>
    <property type="evidence" value="ECO:0007669"/>
    <property type="project" value="InterPro"/>
</dbReference>
<dbReference type="Pfam" id="PF08279">
    <property type="entry name" value="HTH_11"/>
    <property type="match status" value="1"/>
</dbReference>
<sequence length="325" mass="35877">MSDVTHRMLELLAYLQTGRRFSGAELAERLGASPRTVRRDIERLREYGYPVTTQPGPGGFYRLSAGATLPPMVFDDDEAIATIVGLGILAAADTPGIGGAADRAFGKIDQLLPKRLRARATALRGTLEATTLAAPPIDPEVLARLAAAAARHEHVTFTYTARGGDTTRRRVEPYRQVYRHLRWYLLAWDVDRADWRTFRLDRIDEITVVGTTFQPRPLPAESGAAYLHAAQTAPRHRAVVTVEARADAVADALKFQECVVEPIGPDRCSVTTWVDSFEWLLVNLALLDADFVIERPAAFRERCRTVAARLHRAAGRPDRGPDTSG</sequence>
<evidence type="ECO:0000313" key="5">
    <source>
        <dbReference type="EMBL" id="MCM6777319.1"/>
    </source>
</evidence>
<dbReference type="InterPro" id="IPR051534">
    <property type="entry name" value="CBASS_pafABC_assoc_protein"/>
</dbReference>
<dbReference type="PROSITE" id="PS00894">
    <property type="entry name" value="HTH_DEOR_1"/>
    <property type="match status" value="1"/>
</dbReference>
<evidence type="ECO:0000313" key="6">
    <source>
        <dbReference type="Proteomes" id="UP001139157"/>
    </source>
</evidence>
<accession>A0A9X2EBH6</accession>
<dbReference type="Gene3D" id="1.10.10.10">
    <property type="entry name" value="Winged helix-like DNA-binding domain superfamily/Winged helix DNA-binding domain"/>
    <property type="match status" value="1"/>
</dbReference>
<dbReference type="RefSeq" id="WP_251916303.1">
    <property type="nucleotide sequence ID" value="NZ_JAMRXG010000014.1"/>
</dbReference>
<keyword evidence="1" id="KW-0805">Transcription regulation</keyword>
<evidence type="ECO:0000256" key="1">
    <source>
        <dbReference type="ARBA" id="ARBA00023015"/>
    </source>
</evidence>
<organism evidence="5 6">
    <name type="scientific">Nocardia pulmonis</name>
    <dbReference type="NCBI Taxonomy" id="2951408"/>
    <lineage>
        <taxon>Bacteria</taxon>
        <taxon>Bacillati</taxon>
        <taxon>Actinomycetota</taxon>
        <taxon>Actinomycetes</taxon>
        <taxon>Mycobacteriales</taxon>
        <taxon>Nocardiaceae</taxon>
        <taxon>Nocardia</taxon>
    </lineage>
</organism>